<dbReference type="SUPFAM" id="SSF48452">
    <property type="entry name" value="TPR-like"/>
    <property type="match status" value="1"/>
</dbReference>
<dbReference type="Gene3D" id="1.25.40.10">
    <property type="entry name" value="Tetratricopeptide repeat domain"/>
    <property type="match status" value="1"/>
</dbReference>
<comment type="caution">
    <text evidence="6">The sequence shown here is derived from an EMBL/GenBank/DDBJ whole genome shotgun (WGS) entry which is preliminary data.</text>
</comment>
<evidence type="ECO:0000256" key="1">
    <source>
        <dbReference type="ARBA" id="ARBA00004496"/>
    </source>
</evidence>
<dbReference type="Pfam" id="PF13424">
    <property type="entry name" value="TPR_12"/>
    <property type="match status" value="1"/>
</dbReference>
<evidence type="ECO:0000313" key="7">
    <source>
        <dbReference type="Proteomes" id="UP001596317"/>
    </source>
</evidence>
<proteinExistence type="inferred from homology"/>
<keyword evidence="3" id="KW-0677">Repeat</keyword>
<organism evidence="6 7">
    <name type="scientific">Deinococcus multiflagellatus</name>
    <dbReference type="NCBI Taxonomy" id="1656887"/>
    <lineage>
        <taxon>Bacteria</taxon>
        <taxon>Thermotogati</taxon>
        <taxon>Deinococcota</taxon>
        <taxon>Deinococci</taxon>
        <taxon>Deinococcales</taxon>
        <taxon>Deinococcaceae</taxon>
        <taxon>Deinococcus</taxon>
    </lineage>
</organism>
<dbReference type="Proteomes" id="UP001596317">
    <property type="component" value="Unassembled WGS sequence"/>
</dbReference>
<comment type="similarity">
    <text evidence="5">Belongs to the Rap family.</text>
</comment>
<dbReference type="PANTHER" id="PTHR46630">
    <property type="entry name" value="TETRATRICOPEPTIDE REPEAT PROTEIN 29"/>
    <property type="match status" value="1"/>
</dbReference>
<gene>
    <name evidence="6" type="ORF">ACFP90_08845</name>
</gene>
<evidence type="ECO:0000256" key="3">
    <source>
        <dbReference type="ARBA" id="ARBA00022737"/>
    </source>
</evidence>
<dbReference type="InterPro" id="IPR051476">
    <property type="entry name" value="Bac_ResReg_Asp_Phosphatase"/>
</dbReference>
<keyword evidence="4" id="KW-0802">TPR repeat</keyword>
<dbReference type="SMART" id="SM00028">
    <property type="entry name" value="TPR"/>
    <property type="match status" value="3"/>
</dbReference>
<reference evidence="7" key="1">
    <citation type="journal article" date="2019" name="Int. J. Syst. Evol. Microbiol.">
        <title>The Global Catalogue of Microorganisms (GCM) 10K type strain sequencing project: providing services to taxonomists for standard genome sequencing and annotation.</title>
        <authorList>
            <consortium name="The Broad Institute Genomics Platform"/>
            <consortium name="The Broad Institute Genome Sequencing Center for Infectious Disease"/>
            <person name="Wu L."/>
            <person name="Ma J."/>
        </authorList>
    </citation>
    <scope>NUCLEOTIDE SEQUENCE [LARGE SCALE GENOMIC DNA]</scope>
    <source>
        <strain evidence="7">CCUG 63830</strain>
    </source>
</reference>
<protein>
    <submittedName>
        <fullName evidence="6">Tetratricopeptide repeat protein</fullName>
    </submittedName>
</protein>
<comment type="subcellular location">
    <subcellularLocation>
        <location evidence="1">Cytoplasm</location>
    </subcellularLocation>
</comment>
<evidence type="ECO:0000256" key="5">
    <source>
        <dbReference type="ARBA" id="ARBA00038253"/>
    </source>
</evidence>
<evidence type="ECO:0000313" key="6">
    <source>
        <dbReference type="EMBL" id="MFC6660457.1"/>
    </source>
</evidence>
<dbReference type="RefSeq" id="WP_380055487.1">
    <property type="nucleotide sequence ID" value="NZ_JBHSWB010000001.1"/>
</dbReference>
<dbReference type="InterPro" id="IPR019734">
    <property type="entry name" value="TPR_rpt"/>
</dbReference>
<sequence length="370" mass="40714">MTRPAPPTDDVSGLLGALLDEAEELRNVRPELAYALAQRALTQVGEGARSHTAARALFLMGVAQYENKEPHSALRLLNTAAARAQTLGDDALACRALNATALVLTDLGDFGRAVQLHLTNLERTRARGDVPGQLRALVNLGGLHADAFERDLALRYAREAVALARETERPEYEVQAQHALGVVHTRSGQHRAALAVYERALLQVREHGLYAFEALVLGGLFGSLCALGRPGEVLARARQLQLKVSAELPVLAQFRLKLSLGRAHAECGDPAAAQPFCALRWNWPRRLTCRARPPTPTRRWQRPTGRRASWTRPCVTLKRRAPWTARSWTPPVSSARSCSRPSWPPSASAPAPANCRRCRWPCVTRRCTTR</sequence>
<keyword evidence="2" id="KW-0963">Cytoplasm</keyword>
<evidence type="ECO:0000256" key="2">
    <source>
        <dbReference type="ARBA" id="ARBA00022490"/>
    </source>
</evidence>
<keyword evidence="7" id="KW-1185">Reference proteome</keyword>
<accession>A0ABW1ZLS4</accession>
<dbReference type="EMBL" id="JBHSWB010000001">
    <property type="protein sequence ID" value="MFC6660457.1"/>
    <property type="molecule type" value="Genomic_DNA"/>
</dbReference>
<name>A0ABW1ZLS4_9DEIO</name>
<dbReference type="InterPro" id="IPR011990">
    <property type="entry name" value="TPR-like_helical_dom_sf"/>
</dbReference>
<dbReference type="PANTHER" id="PTHR46630:SF1">
    <property type="entry name" value="TETRATRICOPEPTIDE REPEAT PROTEIN 29"/>
    <property type="match status" value="1"/>
</dbReference>
<evidence type="ECO:0000256" key="4">
    <source>
        <dbReference type="ARBA" id="ARBA00022803"/>
    </source>
</evidence>